<keyword evidence="2" id="KW-0812">Transmembrane</keyword>
<accession>A0AAE4ZI53</accession>
<keyword evidence="2" id="KW-1133">Transmembrane helix</keyword>
<evidence type="ECO:0000256" key="2">
    <source>
        <dbReference type="SAM" id="Phobius"/>
    </source>
</evidence>
<dbReference type="InterPro" id="IPR013434">
    <property type="entry name" value="CHP02611"/>
</dbReference>
<evidence type="ECO:0000313" key="3">
    <source>
        <dbReference type="EMBL" id="MBM4717195.1"/>
    </source>
</evidence>
<protein>
    <submittedName>
        <fullName evidence="4">TIGR02611 family protein</fullName>
    </submittedName>
</protein>
<dbReference type="AlphaFoldDB" id="A0AAE4ZI53"/>
<evidence type="ECO:0000313" key="5">
    <source>
        <dbReference type="Proteomes" id="UP000605618"/>
    </source>
</evidence>
<dbReference type="Pfam" id="PF09656">
    <property type="entry name" value="PGPGW"/>
    <property type="match status" value="1"/>
</dbReference>
<comment type="caution">
    <text evidence="4">The sequence shown here is derived from an EMBL/GenBank/DDBJ whole genome shotgun (WGS) entry which is preliminary data.</text>
</comment>
<evidence type="ECO:0000313" key="4">
    <source>
        <dbReference type="EMBL" id="NKS26901.1"/>
    </source>
</evidence>
<sequence length="162" mass="18114">MRIMDGQAVSKPADGGGPVESSERDGFHPIERVENRWLRWRRRIARNTSLNLAYRIGVGVVGALVLAVGIVTIPYPGPGWLIVFAGLGILASEFAWAYRLLHWARARYDRFMIWFSEQSAFVKFLGLLFTTAVVLATLWILGTFGLVGGWVGLEQPWLESPL</sequence>
<name>A0AAE4ZI53_RHOHA</name>
<feature type="transmembrane region" description="Helical" evidence="2">
    <location>
        <begin position="52"/>
        <end position="73"/>
    </location>
</feature>
<organism evidence="4 5">
    <name type="scientific">Rhodococcus hoagii</name>
    <name type="common">Corynebacterium equii</name>
    <dbReference type="NCBI Taxonomy" id="43767"/>
    <lineage>
        <taxon>Bacteria</taxon>
        <taxon>Bacillati</taxon>
        <taxon>Actinomycetota</taxon>
        <taxon>Actinomycetes</taxon>
        <taxon>Mycobacteriales</taxon>
        <taxon>Nocardiaceae</taxon>
        <taxon>Prescottella</taxon>
    </lineage>
</organism>
<dbReference type="RefSeq" id="WP_064058776.1">
    <property type="nucleotide sequence ID" value="NZ_AP024187.1"/>
</dbReference>
<feature type="transmembrane region" description="Helical" evidence="2">
    <location>
        <begin position="121"/>
        <end position="153"/>
    </location>
</feature>
<dbReference type="Proteomes" id="UP000706122">
    <property type="component" value="Unassembled WGS sequence"/>
</dbReference>
<dbReference type="GeneID" id="57577778"/>
<dbReference type="EMBL" id="WUYC01000011">
    <property type="protein sequence ID" value="MBM4717195.1"/>
    <property type="molecule type" value="Genomic_DNA"/>
</dbReference>
<gene>
    <name evidence="4" type="ORF">GS505_13970</name>
    <name evidence="3" type="ORF">GS551_24000</name>
</gene>
<dbReference type="NCBIfam" id="TIGR02611">
    <property type="entry name" value="TIGR02611 family protein"/>
    <property type="match status" value="1"/>
</dbReference>
<reference evidence="4" key="2">
    <citation type="journal article" date="2020" name="Environ. Microbiol.">
        <title>The novel and transferable erm(51) gene confers Macrolides, Lincosamides, and Streptogramins B (MLSB) resistance to clonal Rhodococcus equi in the environment.</title>
        <authorList>
            <person name="Huber L."/>
            <person name="Giguere S."/>
            <person name="Slovis N.M."/>
            <person name="Alvarez-Narvaez S."/>
            <person name="Hart K.A."/>
            <person name="Greiter M."/>
            <person name="Morris E.R.A."/>
            <person name="Cohen N.D."/>
        </authorList>
    </citation>
    <scope>NUCLEOTIDE SEQUENCE</scope>
    <source>
        <strain evidence="4">Lh_141_1</strain>
    </source>
</reference>
<dbReference type="InterPro" id="IPR019099">
    <property type="entry name" value="Uncharacterised_PGPGW_TM"/>
</dbReference>
<dbReference type="EMBL" id="WUYZ01000002">
    <property type="protein sequence ID" value="NKS26901.1"/>
    <property type="molecule type" value="Genomic_DNA"/>
</dbReference>
<evidence type="ECO:0000256" key="1">
    <source>
        <dbReference type="SAM" id="MobiDB-lite"/>
    </source>
</evidence>
<reference evidence="3" key="1">
    <citation type="submission" date="2019-11" db="EMBL/GenBank/DDBJ databases">
        <title>Spread of Macrolides and rifampicin resistant Rhodococcus equi in clinical isolates in the USA.</title>
        <authorList>
            <person name="Alvarez-Narvaez S."/>
            <person name="Huber L."/>
            <person name="Cohen N.D."/>
            <person name="Slovis N."/>
            <person name="Greiter M."/>
            <person name="Giguere S."/>
            <person name="Hart K."/>
        </authorList>
    </citation>
    <scope>NUCLEOTIDE SEQUENCE</scope>
    <source>
        <strain evidence="3">Lh_5</strain>
    </source>
</reference>
<feature type="region of interest" description="Disordered" evidence="1">
    <location>
        <begin position="1"/>
        <end position="25"/>
    </location>
</feature>
<dbReference type="Proteomes" id="UP000605618">
    <property type="component" value="Unassembled WGS sequence"/>
</dbReference>
<proteinExistence type="predicted"/>
<feature type="transmembrane region" description="Helical" evidence="2">
    <location>
        <begin position="79"/>
        <end position="101"/>
    </location>
</feature>
<keyword evidence="2" id="KW-0472">Membrane</keyword>